<evidence type="ECO:0000313" key="1">
    <source>
        <dbReference type="EMBL" id="CAD8847009.1"/>
    </source>
</evidence>
<sequence length="107" mass="11475">MGGGWCGGMGGGGWCGKGHSGCHMDSTTSYEQFEQKLSRWKDKLEESAVEMLMELGHVQGEKILHLLTVKSEGSGVENPSGYVRQACKNAKRGLDGTSASAAKRPRM</sequence>
<dbReference type="AlphaFoldDB" id="A0A7S1F633"/>
<dbReference type="EMBL" id="HBFQ01030331">
    <property type="protein sequence ID" value="CAD8847009.1"/>
    <property type="molecule type" value="Transcribed_RNA"/>
</dbReference>
<name>A0A7S1F633_NOCSC</name>
<proteinExistence type="predicted"/>
<gene>
    <name evidence="1" type="ORF">NSCI0253_LOCUS21359</name>
</gene>
<organism evidence="1">
    <name type="scientific">Noctiluca scintillans</name>
    <name type="common">Sea sparkle</name>
    <name type="synonym">Red tide dinoflagellate</name>
    <dbReference type="NCBI Taxonomy" id="2966"/>
    <lineage>
        <taxon>Eukaryota</taxon>
        <taxon>Sar</taxon>
        <taxon>Alveolata</taxon>
        <taxon>Dinophyceae</taxon>
        <taxon>Noctilucales</taxon>
        <taxon>Noctilucaceae</taxon>
        <taxon>Noctiluca</taxon>
    </lineage>
</organism>
<protein>
    <submittedName>
        <fullName evidence="1">Uncharacterized protein</fullName>
    </submittedName>
</protein>
<reference evidence="1" key="1">
    <citation type="submission" date="2021-01" db="EMBL/GenBank/DDBJ databases">
        <authorList>
            <person name="Corre E."/>
            <person name="Pelletier E."/>
            <person name="Niang G."/>
            <person name="Scheremetjew M."/>
            <person name="Finn R."/>
            <person name="Kale V."/>
            <person name="Holt S."/>
            <person name="Cochrane G."/>
            <person name="Meng A."/>
            <person name="Brown T."/>
            <person name="Cohen L."/>
        </authorList>
    </citation>
    <scope>NUCLEOTIDE SEQUENCE</scope>
</reference>
<accession>A0A7S1F633</accession>